<evidence type="ECO:0000313" key="2">
    <source>
        <dbReference type="Proteomes" id="UP001291926"/>
    </source>
</evidence>
<dbReference type="EMBL" id="JAYDYQ010001170">
    <property type="protein sequence ID" value="KAK4487780.1"/>
    <property type="molecule type" value="Genomic_DNA"/>
</dbReference>
<evidence type="ECO:0000313" key="1">
    <source>
        <dbReference type="EMBL" id="KAK4487780.1"/>
    </source>
</evidence>
<accession>A0ABR0DFR1</accession>
<comment type="caution">
    <text evidence="1">The sequence shown here is derived from an EMBL/GenBank/DDBJ whole genome shotgun (WGS) entry which is preliminary data.</text>
</comment>
<dbReference type="PANTHER" id="PTHR12606">
    <property type="entry name" value="SENTRIN/SUMO-SPECIFIC PROTEASE"/>
    <property type="match status" value="1"/>
</dbReference>
<organism evidence="1 2">
    <name type="scientific">Penstemon davidsonii</name>
    <dbReference type="NCBI Taxonomy" id="160366"/>
    <lineage>
        <taxon>Eukaryota</taxon>
        <taxon>Viridiplantae</taxon>
        <taxon>Streptophyta</taxon>
        <taxon>Embryophyta</taxon>
        <taxon>Tracheophyta</taxon>
        <taxon>Spermatophyta</taxon>
        <taxon>Magnoliopsida</taxon>
        <taxon>eudicotyledons</taxon>
        <taxon>Gunneridae</taxon>
        <taxon>Pentapetalae</taxon>
        <taxon>asterids</taxon>
        <taxon>lamiids</taxon>
        <taxon>Lamiales</taxon>
        <taxon>Plantaginaceae</taxon>
        <taxon>Cheloneae</taxon>
        <taxon>Penstemon</taxon>
    </lineage>
</organism>
<keyword evidence="2" id="KW-1185">Reference proteome</keyword>
<gene>
    <name evidence="1" type="ORF">RD792_005536</name>
</gene>
<dbReference type="PANTHER" id="PTHR12606:SF1">
    <property type="entry name" value="UBIQUITIN-LIKE-SPECIFIC PROTEASE 1A"/>
    <property type="match status" value="1"/>
</dbReference>
<protein>
    <submittedName>
        <fullName evidence="1">Uncharacterized protein</fullName>
    </submittedName>
</protein>
<dbReference type="Proteomes" id="UP001291926">
    <property type="component" value="Unassembled WGS sequence"/>
</dbReference>
<sequence length="439" mass="50740">MDSSVVTDVSKSNRKLDLMVLDQEQDDFVCLPLYMKLLDRSRKRDAKLHNLKFDIELNEKRSQGYYALRSQKKGYKVKKDPVEECFVPLSEEEEGEVTRGLHNSNSSKQYYLLRAWLDFGNLDAVKWYEFYQTLISLSPGVDSQVLDKLEDLARYYVDEVKDKTGKDIDVSSWKQEFVKDLPNQENGHATPSLTKLSPREDEMIIDAGNIGEVKWYEFYQTLISLSPGVDSQVLDKLEDLARYYVDEVKDKTGKDIDVSSWKQEFVKDLPNQENGHATPSLTKLSPREDEMIIDAGNIGEVKWYEFYQTLISLSPGVDSQVLDKLEDLARYYVDEVKDKTGKDIDVSSWKQEFVKDLPNQENGYYVDEVKDKTGKDIDVSSWKQEFVKDLPNQENGEDNFQLVDPVCREVPKDLAKFPNRIELGKLRCGQDPNKKEHSI</sequence>
<name>A0ABR0DFR1_9LAMI</name>
<proteinExistence type="predicted"/>
<reference evidence="1 2" key="1">
    <citation type="journal article" date="2023" name="bioRxiv">
        <title>Genome report: Whole genome sequence and annotation of Penstemon davidsonii.</title>
        <authorList>
            <person name="Ostevik K.L."/>
            <person name="Alabady M."/>
            <person name="Zhang M."/>
            <person name="Rausher M.D."/>
        </authorList>
    </citation>
    <scope>NUCLEOTIDE SEQUENCE [LARGE SCALE GENOMIC DNA]</scope>
    <source>
        <strain evidence="1">DNT005</strain>
        <tissue evidence="1">Whole leaf</tissue>
    </source>
</reference>